<evidence type="ECO:0000313" key="8">
    <source>
        <dbReference type="EMBL" id="CDS15331.1"/>
    </source>
</evidence>
<evidence type="ECO:0000256" key="6">
    <source>
        <dbReference type="ARBA" id="ARBA00023242"/>
    </source>
</evidence>
<reference evidence="8" key="2">
    <citation type="submission" date="2014-06" db="EMBL/GenBank/DDBJ databases">
        <authorList>
            <person name="Aslett M."/>
        </authorList>
    </citation>
    <scope>NUCLEOTIDE SEQUENCE</scope>
</reference>
<dbReference type="GO" id="GO:0005634">
    <property type="term" value="C:nucleus"/>
    <property type="evidence" value="ECO:0007669"/>
    <property type="project" value="UniProtKB-SubCell"/>
</dbReference>
<keyword evidence="2" id="KW-0805">Transcription regulation</keyword>
<dbReference type="PANTHER" id="PTHR12198">
    <property type="entry name" value="HOMEOBOX PROTEIN PROSPERO/PROX-1/CEH-26"/>
    <property type="match status" value="1"/>
</dbReference>
<evidence type="ECO:0000256" key="2">
    <source>
        <dbReference type="ARBA" id="ARBA00023015"/>
    </source>
</evidence>
<dbReference type="Pfam" id="PF05044">
    <property type="entry name" value="HPD"/>
    <property type="match status" value="1"/>
</dbReference>
<dbReference type="InterPro" id="IPR037131">
    <property type="entry name" value="Homeo_prospero_dom_sf"/>
</dbReference>
<dbReference type="WBParaSite" id="EgrG_000772900">
    <property type="protein sequence ID" value="EgrG_000772900"/>
    <property type="gene ID" value="EgrG_000772900"/>
</dbReference>
<dbReference type="SUPFAM" id="SSF46689">
    <property type="entry name" value="Homeodomain-like"/>
    <property type="match status" value="1"/>
</dbReference>
<dbReference type="InterPro" id="IPR039350">
    <property type="entry name" value="Prospero_homeodomain"/>
</dbReference>
<evidence type="ECO:0000256" key="3">
    <source>
        <dbReference type="ARBA" id="ARBA00023125"/>
    </source>
</evidence>
<evidence type="ECO:0000256" key="5">
    <source>
        <dbReference type="ARBA" id="ARBA00023163"/>
    </source>
</evidence>
<evidence type="ECO:0000256" key="1">
    <source>
        <dbReference type="ARBA" id="ARBA00004123"/>
    </source>
</evidence>
<evidence type="ECO:0000259" key="7">
    <source>
        <dbReference type="PROSITE" id="PS51818"/>
    </source>
</evidence>
<dbReference type="AlphaFoldDB" id="A0A068WCE4"/>
<evidence type="ECO:0000313" key="9">
    <source>
        <dbReference type="Proteomes" id="UP000492820"/>
    </source>
</evidence>
<dbReference type="PANTHER" id="PTHR12198:SF0">
    <property type="entry name" value="HOMEOBOX PROTEIN PROSPERO"/>
    <property type="match status" value="1"/>
</dbReference>
<keyword evidence="4 8" id="KW-0371">Homeobox</keyword>
<dbReference type="Proteomes" id="UP000492820">
    <property type="component" value="Unassembled WGS sequence"/>
</dbReference>
<accession>A0A068WCE4</accession>
<keyword evidence="6" id="KW-0539">Nucleus</keyword>
<feature type="domain" description="Prospero" evidence="7">
    <location>
        <begin position="130"/>
        <end position="181"/>
    </location>
</feature>
<name>A0A068WCE4_ECHGR</name>
<proteinExistence type="predicted"/>
<keyword evidence="5" id="KW-0804">Transcription</keyword>
<dbReference type="GO" id="GO:0000978">
    <property type="term" value="F:RNA polymerase II cis-regulatory region sequence-specific DNA binding"/>
    <property type="evidence" value="ECO:0007669"/>
    <property type="project" value="TreeGrafter"/>
</dbReference>
<organism evidence="8">
    <name type="scientific">Echinococcus granulosus</name>
    <name type="common">Hydatid tapeworm</name>
    <dbReference type="NCBI Taxonomy" id="6210"/>
    <lineage>
        <taxon>Eukaryota</taxon>
        <taxon>Metazoa</taxon>
        <taxon>Spiralia</taxon>
        <taxon>Lophotrochozoa</taxon>
        <taxon>Platyhelminthes</taxon>
        <taxon>Cestoda</taxon>
        <taxon>Eucestoda</taxon>
        <taxon>Cyclophyllidea</taxon>
        <taxon>Taeniidae</taxon>
        <taxon>Echinococcus</taxon>
        <taxon>Echinococcus granulosus group</taxon>
    </lineage>
</organism>
<dbReference type="EMBL" id="LK028576">
    <property type="protein sequence ID" value="CDS15331.1"/>
    <property type="molecule type" value="Genomic_DNA"/>
</dbReference>
<dbReference type="OrthoDB" id="10038576at2759"/>
<dbReference type="InterPro" id="IPR023082">
    <property type="entry name" value="Homeo_prospero_dom"/>
</dbReference>
<keyword evidence="3 8" id="KW-0238">DNA-binding</keyword>
<protein>
    <submittedName>
        <fullName evidence="8 10">Homeobox protein ceh 26</fullName>
    </submittedName>
</protein>
<reference evidence="10" key="3">
    <citation type="submission" date="2020-10" db="UniProtKB">
        <authorList>
            <consortium name="WormBaseParasite"/>
        </authorList>
    </citation>
    <scope>IDENTIFICATION</scope>
</reference>
<dbReference type="GO" id="GO:0000981">
    <property type="term" value="F:DNA-binding transcription factor activity, RNA polymerase II-specific"/>
    <property type="evidence" value="ECO:0007669"/>
    <property type="project" value="TreeGrafter"/>
</dbReference>
<dbReference type="InterPro" id="IPR009057">
    <property type="entry name" value="Homeodomain-like_sf"/>
</dbReference>
<dbReference type="GO" id="GO:0007399">
    <property type="term" value="P:nervous system development"/>
    <property type="evidence" value="ECO:0007669"/>
    <property type="project" value="UniProtKB-ARBA"/>
</dbReference>
<evidence type="ECO:0000313" key="10">
    <source>
        <dbReference type="WBParaSite" id="EgrG_000772900"/>
    </source>
</evidence>
<gene>
    <name evidence="8" type="ORF">EgrG_000772900</name>
</gene>
<dbReference type="GO" id="GO:0048468">
    <property type="term" value="P:cell development"/>
    <property type="evidence" value="ECO:0007669"/>
    <property type="project" value="UniProtKB-ARBA"/>
</dbReference>
<dbReference type="Gene3D" id="1.10.10.500">
    <property type="entry name" value="Homeo-prospero domain"/>
    <property type="match status" value="1"/>
</dbReference>
<dbReference type="PROSITE" id="PS51818">
    <property type="entry name" value="HOMEO_PROSPERO"/>
    <property type="match status" value="1"/>
</dbReference>
<evidence type="ECO:0000256" key="4">
    <source>
        <dbReference type="ARBA" id="ARBA00023155"/>
    </source>
</evidence>
<comment type="subcellular location">
    <subcellularLocation>
        <location evidence="1">Nucleus</location>
    </subcellularLocation>
</comment>
<sequence>MSPPKAVYIVPPPSLLLNTPMLMQANLPLWLSIKDGSREAIWSQESELEQGGHDFSQIMELSMRQIENRLAENGIGKENIWKRQQKAACKEIHTPLNRINHRPLEGPMNLSSERAMTVSKVTSVQRILKGEILSDEHLRKAKLMFLYARYPNSAYLKYFFPEVTFNRYNTAQLVKWFSNFR</sequence>
<reference evidence="8 9" key="1">
    <citation type="journal article" date="2013" name="Nature">
        <title>The genomes of four tapeworm species reveal adaptations to parasitism.</title>
        <authorList>
            <person name="Tsai I.J."/>
            <person name="Zarowiecki M."/>
            <person name="Holroyd N."/>
            <person name="Garciarrubio A."/>
            <person name="Sanchez-Flores A."/>
            <person name="Brooks K.L."/>
            <person name="Tracey A."/>
            <person name="Bobes R.J."/>
            <person name="Fragoso G."/>
            <person name="Sciutto E."/>
            <person name="Aslett M."/>
            <person name="Beasley H."/>
            <person name="Bennett H.M."/>
            <person name="Cai J."/>
            <person name="Camicia F."/>
            <person name="Clark R."/>
            <person name="Cucher M."/>
            <person name="De Silva N."/>
            <person name="Day T.A."/>
            <person name="Deplazes P."/>
            <person name="Estrada K."/>
            <person name="Fernandez C."/>
            <person name="Holland P.W."/>
            <person name="Hou J."/>
            <person name="Hu S."/>
            <person name="Huckvale T."/>
            <person name="Hung S.S."/>
            <person name="Kamenetzky L."/>
            <person name="Keane J.A."/>
            <person name="Kiss F."/>
            <person name="Koziol U."/>
            <person name="Lambert O."/>
            <person name="Liu K."/>
            <person name="Luo X."/>
            <person name="Luo Y."/>
            <person name="Macchiaroli N."/>
            <person name="Nichol S."/>
            <person name="Paps J."/>
            <person name="Parkinson J."/>
            <person name="Pouchkina-Stantcheva N."/>
            <person name="Riddiford N."/>
            <person name="Rosenzvit M."/>
            <person name="Salinas G."/>
            <person name="Wasmuth J.D."/>
            <person name="Zamanian M."/>
            <person name="Zheng Y."/>
            <person name="Cai X."/>
            <person name="Soberon X."/>
            <person name="Olson P.D."/>
            <person name="Laclette J.P."/>
            <person name="Brehm K."/>
            <person name="Berriman M."/>
            <person name="Garciarrubio A."/>
            <person name="Bobes R.J."/>
            <person name="Fragoso G."/>
            <person name="Sanchez-Flores A."/>
            <person name="Estrada K."/>
            <person name="Cevallos M.A."/>
            <person name="Morett E."/>
            <person name="Gonzalez V."/>
            <person name="Portillo T."/>
            <person name="Ochoa-Leyva A."/>
            <person name="Jose M.V."/>
            <person name="Sciutto E."/>
            <person name="Landa A."/>
            <person name="Jimenez L."/>
            <person name="Valdes V."/>
            <person name="Carrero J.C."/>
            <person name="Larralde C."/>
            <person name="Morales-Montor J."/>
            <person name="Limon-Lason J."/>
            <person name="Soberon X."/>
            <person name="Laclette J.P."/>
        </authorList>
    </citation>
    <scope>NUCLEOTIDE SEQUENCE [LARGE SCALE GENOMIC DNA]</scope>
</reference>